<protein>
    <submittedName>
        <fullName evidence="2">Putative nucleotidyltransferase with HDIG domain</fullName>
    </submittedName>
</protein>
<evidence type="ECO:0000259" key="1">
    <source>
        <dbReference type="PROSITE" id="PS51832"/>
    </source>
</evidence>
<keyword evidence="3" id="KW-1185">Reference proteome</keyword>
<dbReference type="GO" id="GO:0016740">
    <property type="term" value="F:transferase activity"/>
    <property type="evidence" value="ECO:0007669"/>
    <property type="project" value="UniProtKB-KW"/>
</dbReference>
<gene>
    <name evidence="2" type="ORF">EI42_05230</name>
</gene>
<dbReference type="Proteomes" id="UP000248806">
    <property type="component" value="Unassembled WGS sequence"/>
</dbReference>
<evidence type="ECO:0000313" key="2">
    <source>
        <dbReference type="EMBL" id="PZW22885.1"/>
    </source>
</evidence>
<dbReference type="PANTHER" id="PTHR45228:SF4">
    <property type="entry name" value="LIPOPROTEIN"/>
    <property type="match status" value="1"/>
</dbReference>
<dbReference type="Gene3D" id="1.10.3210.10">
    <property type="entry name" value="Hypothetical protein af1432"/>
    <property type="match status" value="1"/>
</dbReference>
<dbReference type="EMBL" id="QKUF01000029">
    <property type="protein sequence ID" value="PZW22885.1"/>
    <property type="molecule type" value="Genomic_DNA"/>
</dbReference>
<comment type="caution">
    <text evidence="2">The sequence shown here is derived from an EMBL/GenBank/DDBJ whole genome shotgun (WGS) entry which is preliminary data.</text>
</comment>
<dbReference type="AlphaFoldDB" id="A0A326UC81"/>
<sequence length="245" mass="27339">MVALNHRWESNVVEAQEIIGAQETRNVLLSFAKSIQERDLVTYEHSRRVAIYARRLALFLGWSESEAEDLALAALVHDLGKTWISNNILNKSAALSIEERRTMERHPVIGAGILIGCDVDPFYVQAVLHHHEAWDGHGYPSGLKGKEIPLSARILTITDVYDVLTSQRPYKAPLSMDAARERILQSSGASFDPVIVRAFLNLLDTTPDFTVTQTADELLELERPASAPIDVRSPSDLKLQLADEF</sequence>
<dbReference type="InterPro" id="IPR052020">
    <property type="entry name" value="Cyclic_di-GMP/3'3'-cGAMP_PDE"/>
</dbReference>
<dbReference type="InterPro" id="IPR037522">
    <property type="entry name" value="HD_GYP_dom"/>
</dbReference>
<feature type="domain" description="HD-GYP" evidence="1">
    <location>
        <begin position="20"/>
        <end position="215"/>
    </location>
</feature>
<dbReference type="PROSITE" id="PS51832">
    <property type="entry name" value="HD_GYP"/>
    <property type="match status" value="1"/>
</dbReference>
<reference evidence="2 3" key="1">
    <citation type="submission" date="2018-06" db="EMBL/GenBank/DDBJ databases">
        <title>Genomic Encyclopedia of Archaeal and Bacterial Type Strains, Phase II (KMG-II): from individual species to whole genera.</title>
        <authorList>
            <person name="Goeker M."/>
        </authorList>
    </citation>
    <scope>NUCLEOTIDE SEQUENCE [LARGE SCALE GENOMIC DNA]</scope>
    <source>
        <strain evidence="2 3">ATCC BAA-1881</strain>
    </source>
</reference>
<accession>A0A326UC81</accession>
<name>A0A326UC81_THEHA</name>
<organism evidence="2 3">
    <name type="scientific">Thermosporothrix hazakensis</name>
    <dbReference type="NCBI Taxonomy" id="644383"/>
    <lineage>
        <taxon>Bacteria</taxon>
        <taxon>Bacillati</taxon>
        <taxon>Chloroflexota</taxon>
        <taxon>Ktedonobacteria</taxon>
        <taxon>Ktedonobacterales</taxon>
        <taxon>Thermosporotrichaceae</taxon>
        <taxon>Thermosporothrix</taxon>
    </lineage>
</organism>
<dbReference type="CDD" id="cd00077">
    <property type="entry name" value="HDc"/>
    <property type="match status" value="1"/>
</dbReference>
<dbReference type="OrthoDB" id="9804863at2"/>
<keyword evidence="2" id="KW-0808">Transferase</keyword>
<dbReference type="SUPFAM" id="SSF109604">
    <property type="entry name" value="HD-domain/PDEase-like"/>
    <property type="match status" value="1"/>
</dbReference>
<dbReference type="SMART" id="SM00471">
    <property type="entry name" value="HDc"/>
    <property type="match status" value="1"/>
</dbReference>
<dbReference type="InterPro" id="IPR006675">
    <property type="entry name" value="HDIG_dom"/>
</dbReference>
<dbReference type="PANTHER" id="PTHR45228">
    <property type="entry name" value="CYCLIC DI-GMP PHOSPHODIESTERASE TM_0186-RELATED"/>
    <property type="match status" value="1"/>
</dbReference>
<evidence type="ECO:0000313" key="3">
    <source>
        <dbReference type="Proteomes" id="UP000248806"/>
    </source>
</evidence>
<dbReference type="RefSeq" id="WP_111325507.1">
    <property type="nucleotide sequence ID" value="NZ_BIFX01000001.1"/>
</dbReference>
<dbReference type="Pfam" id="PF13487">
    <property type="entry name" value="HD_5"/>
    <property type="match status" value="1"/>
</dbReference>
<dbReference type="NCBIfam" id="TIGR00277">
    <property type="entry name" value="HDIG"/>
    <property type="match status" value="1"/>
</dbReference>
<dbReference type="InterPro" id="IPR003607">
    <property type="entry name" value="HD/PDEase_dom"/>
</dbReference>
<proteinExistence type="predicted"/>